<dbReference type="PANTHER" id="PTHR42982">
    <property type="entry name" value="SEC-INDEPENDENT PROTEIN TRANSLOCASE PROTEIN TATA"/>
    <property type="match status" value="1"/>
</dbReference>
<dbReference type="EMBL" id="JAVREH010000006">
    <property type="protein sequence ID" value="MDT0261095.1"/>
    <property type="molecule type" value="Genomic_DNA"/>
</dbReference>
<keyword evidence="3 9" id="KW-1003">Cell membrane</keyword>
<dbReference type="HAMAP" id="MF_00236">
    <property type="entry name" value="TatA_E"/>
    <property type="match status" value="1"/>
</dbReference>
<evidence type="ECO:0000313" key="11">
    <source>
        <dbReference type="EMBL" id="MDT0261095.1"/>
    </source>
</evidence>
<comment type="subcellular location">
    <subcellularLocation>
        <location evidence="1 9">Cell membrane</location>
        <topology evidence="1 9">Single-pass membrane protein</topology>
    </subcellularLocation>
</comment>
<sequence>MPGLEAPSHWVILALVVLVLFGYKKLPEMSRSVGRSLRIFKTEMKGMGEDDSSRDAADTHAGPPVAGTPVVPTAPVSPTAPVVPVVPPVATVVSPVPDSTQTEPAAGAPREAPQQQAQAQ</sequence>
<dbReference type="PANTHER" id="PTHR42982:SF8">
    <property type="entry name" value="SEC-INDEPENDENT PROTEIN TRANSLOCASE PROTEIN TATA"/>
    <property type="match status" value="1"/>
</dbReference>
<feature type="compositionally biased region" description="Low complexity" evidence="10">
    <location>
        <begin position="61"/>
        <end position="97"/>
    </location>
</feature>
<keyword evidence="5 9" id="KW-0653">Protein transport</keyword>
<dbReference type="InterPro" id="IPR006312">
    <property type="entry name" value="TatA/E"/>
</dbReference>
<evidence type="ECO:0000256" key="6">
    <source>
        <dbReference type="ARBA" id="ARBA00022989"/>
    </source>
</evidence>
<comment type="function">
    <text evidence="9">Part of the twin-arginine translocation (Tat) system that transports large folded proteins containing a characteristic twin-arginine motif in their signal peptide across membranes. TatA could form the protein-conducting channel of the Tat system.</text>
</comment>
<feature type="compositionally biased region" description="Basic and acidic residues" evidence="10">
    <location>
        <begin position="45"/>
        <end position="58"/>
    </location>
</feature>
<evidence type="ECO:0000256" key="8">
    <source>
        <dbReference type="ARBA" id="ARBA00023136"/>
    </source>
</evidence>
<name>A0ABU2J7Y1_9ACTN</name>
<evidence type="ECO:0000256" key="3">
    <source>
        <dbReference type="ARBA" id="ARBA00022475"/>
    </source>
</evidence>
<evidence type="ECO:0000256" key="5">
    <source>
        <dbReference type="ARBA" id="ARBA00022927"/>
    </source>
</evidence>
<evidence type="ECO:0000256" key="4">
    <source>
        <dbReference type="ARBA" id="ARBA00022692"/>
    </source>
</evidence>
<reference evidence="12" key="1">
    <citation type="submission" date="2023-07" db="EMBL/GenBank/DDBJ databases">
        <title>30 novel species of actinomycetes from the DSMZ collection.</title>
        <authorList>
            <person name="Nouioui I."/>
        </authorList>
    </citation>
    <scope>NUCLEOTIDE SEQUENCE [LARGE SCALE GENOMIC DNA]</scope>
    <source>
        <strain evidence="12">DSM 44399</strain>
    </source>
</reference>
<evidence type="ECO:0000256" key="10">
    <source>
        <dbReference type="SAM" id="MobiDB-lite"/>
    </source>
</evidence>
<protein>
    <recommendedName>
        <fullName evidence="9">Sec-independent protein translocase protein TatA</fullName>
    </recommendedName>
</protein>
<evidence type="ECO:0000313" key="12">
    <source>
        <dbReference type="Proteomes" id="UP001183176"/>
    </source>
</evidence>
<keyword evidence="6 9" id="KW-1133">Transmembrane helix</keyword>
<proteinExistence type="inferred from homology"/>
<feature type="compositionally biased region" description="Low complexity" evidence="10">
    <location>
        <begin position="104"/>
        <end position="120"/>
    </location>
</feature>
<dbReference type="InterPro" id="IPR003369">
    <property type="entry name" value="TatA/B/E"/>
</dbReference>
<comment type="similarity">
    <text evidence="9">Belongs to the TatA/E family.</text>
</comment>
<evidence type="ECO:0000256" key="2">
    <source>
        <dbReference type="ARBA" id="ARBA00022448"/>
    </source>
</evidence>
<comment type="caution">
    <text evidence="11">The sequence shown here is derived from an EMBL/GenBank/DDBJ whole genome shotgun (WGS) entry which is preliminary data.</text>
</comment>
<organism evidence="11 12">
    <name type="scientific">Jatrophihabitans lederbergiae</name>
    <dbReference type="NCBI Taxonomy" id="3075547"/>
    <lineage>
        <taxon>Bacteria</taxon>
        <taxon>Bacillati</taxon>
        <taxon>Actinomycetota</taxon>
        <taxon>Actinomycetes</taxon>
        <taxon>Jatrophihabitantales</taxon>
        <taxon>Jatrophihabitantaceae</taxon>
        <taxon>Jatrophihabitans</taxon>
    </lineage>
</organism>
<evidence type="ECO:0000256" key="9">
    <source>
        <dbReference type="HAMAP-Rule" id="MF_00236"/>
    </source>
</evidence>
<feature type="region of interest" description="Disordered" evidence="10">
    <location>
        <begin position="45"/>
        <end position="120"/>
    </location>
</feature>
<keyword evidence="12" id="KW-1185">Reference proteome</keyword>
<keyword evidence="7 9" id="KW-0811">Translocation</keyword>
<dbReference type="NCBIfam" id="TIGR01411">
    <property type="entry name" value="tatAE"/>
    <property type="match status" value="1"/>
</dbReference>
<keyword evidence="8 9" id="KW-0472">Membrane</keyword>
<feature type="transmembrane region" description="Helical" evidence="9">
    <location>
        <begin position="6"/>
        <end position="23"/>
    </location>
</feature>
<evidence type="ECO:0000256" key="7">
    <source>
        <dbReference type="ARBA" id="ARBA00023010"/>
    </source>
</evidence>
<comment type="subunit">
    <text evidence="9">The Tat system comprises two distinct complexes: a TatABC complex, containing multiple copies of TatA, TatB and TatC subunits, and a separate TatA complex, containing only TatA subunits. Substrates initially bind to the TatABC complex, which probably triggers association of the separate TatA complex to form the active translocon.</text>
</comment>
<keyword evidence="4 9" id="KW-0812">Transmembrane</keyword>
<accession>A0ABU2J7Y1</accession>
<evidence type="ECO:0000256" key="1">
    <source>
        <dbReference type="ARBA" id="ARBA00004162"/>
    </source>
</evidence>
<dbReference type="Gene3D" id="1.20.5.3310">
    <property type="match status" value="1"/>
</dbReference>
<dbReference type="NCBIfam" id="NF001854">
    <property type="entry name" value="PRK00575.1"/>
    <property type="match status" value="1"/>
</dbReference>
<gene>
    <name evidence="9 11" type="primary">tatA</name>
    <name evidence="11" type="ORF">RM423_06770</name>
</gene>
<keyword evidence="2 9" id="KW-0813">Transport</keyword>
<dbReference type="Pfam" id="PF02416">
    <property type="entry name" value="TatA_B_E"/>
    <property type="match status" value="1"/>
</dbReference>
<dbReference type="RefSeq" id="WP_311422251.1">
    <property type="nucleotide sequence ID" value="NZ_JAVREH010000006.1"/>
</dbReference>
<dbReference type="Proteomes" id="UP001183176">
    <property type="component" value="Unassembled WGS sequence"/>
</dbReference>